<comment type="similarity">
    <text evidence="1">Belongs to the GST superfamily. NadH family.</text>
</comment>
<dbReference type="CDD" id="cd03022">
    <property type="entry name" value="DsbA_HCCA_Iso"/>
    <property type="match status" value="1"/>
</dbReference>
<evidence type="ECO:0000313" key="4">
    <source>
        <dbReference type="EMBL" id="GGG36044.1"/>
    </source>
</evidence>
<dbReference type="RefSeq" id="WP_188900637.1">
    <property type="nucleotide sequence ID" value="NZ_BMKS01000006.1"/>
</dbReference>
<gene>
    <name evidence="4" type="ORF">GCM10010964_24940</name>
</gene>
<reference evidence="4 5" key="1">
    <citation type="journal article" date="2014" name="Int. J. Syst. Evol. Microbiol.">
        <title>Complete genome sequence of Corynebacterium casei LMG S-19264T (=DSM 44701T), isolated from a smear-ripened cheese.</title>
        <authorList>
            <consortium name="US DOE Joint Genome Institute (JGI-PGF)"/>
            <person name="Walter F."/>
            <person name="Albersmeier A."/>
            <person name="Kalinowski J."/>
            <person name="Ruckert C."/>
        </authorList>
    </citation>
    <scope>NUCLEOTIDE SEQUENCE [LARGE SCALE GENOMIC DNA]</scope>
    <source>
        <strain evidence="4 5">CGMCC 1.16330</strain>
    </source>
</reference>
<comment type="catalytic activity">
    <reaction evidence="1">
        <text>2-hydroxychromene-2-carboxylate = (3E)-4-(2-hydroxyphenyl)-2-oxobut-3-enoate</text>
        <dbReference type="Rhea" id="RHEA:27401"/>
        <dbReference type="ChEBI" id="CHEBI:59350"/>
        <dbReference type="ChEBI" id="CHEBI:59353"/>
        <dbReference type="EC" id="5.99.1.4"/>
    </reaction>
</comment>
<dbReference type="AlphaFoldDB" id="A0A8J2ZC63"/>
<dbReference type="Proteomes" id="UP000597507">
    <property type="component" value="Unassembled WGS sequence"/>
</dbReference>
<dbReference type="GO" id="GO:1901170">
    <property type="term" value="P:naphthalene catabolic process"/>
    <property type="evidence" value="ECO:0007669"/>
    <property type="project" value="InterPro"/>
</dbReference>
<accession>A0A8J2ZC63</accession>
<feature type="active site" description="Nucleophile" evidence="2">
    <location>
        <position position="13"/>
    </location>
</feature>
<comment type="caution">
    <text evidence="4">The sequence shown here is derived from an EMBL/GenBank/DDBJ whole genome shotgun (WGS) entry which is preliminary data.</text>
</comment>
<dbReference type="InterPro" id="IPR036249">
    <property type="entry name" value="Thioredoxin-like_sf"/>
</dbReference>
<dbReference type="Gene3D" id="3.40.30.10">
    <property type="entry name" value="Glutaredoxin"/>
    <property type="match status" value="1"/>
</dbReference>
<proteinExistence type="inferred from homology"/>
<dbReference type="GO" id="GO:0004602">
    <property type="term" value="F:glutathione peroxidase activity"/>
    <property type="evidence" value="ECO:0007669"/>
    <property type="project" value="TreeGrafter"/>
</dbReference>
<dbReference type="InterPro" id="IPR014440">
    <property type="entry name" value="HCCAis_GSTk"/>
</dbReference>
<dbReference type="PANTHER" id="PTHR42943">
    <property type="entry name" value="GLUTATHIONE S-TRANSFERASE KAPPA"/>
    <property type="match status" value="1"/>
</dbReference>
<name>A0A8J2ZC63_9PROT</name>
<keyword evidence="1 4" id="KW-0413">Isomerase</keyword>
<dbReference type="EMBL" id="BMKS01000006">
    <property type="protein sequence ID" value="GGG36044.1"/>
    <property type="molecule type" value="Genomic_DNA"/>
</dbReference>
<dbReference type="InterPro" id="IPR051924">
    <property type="entry name" value="GST_Kappa/NadH"/>
</dbReference>
<dbReference type="PANTHER" id="PTHR42943:SF2">
    <property type="entry name" value="GLUTATHIONE S-TRANSFERASE KAPPA 1"/>
    <property type="match status" value="1"/>
</dbReference>
<dbReference type="GO" id="GO:0018845">
    <property type="term" value="F:2-hydroxychromene-2-carboxylate isomerase activity"/>
    <property type="evidence" value="ECO:0007669"/>
    <property type="project" value="UniProtKB-UniRule"/>
</dbReference>
<dbReference type="GO" id="GO:0004364">
    <property type="term" value="F:glutathione transferase activity"/>
    <property type="evidence" value="ECO:0007669"/>
    <property type="project" value="TreeGrafter"/>
</dbReference>
<dbReference type="EC" id="5.99.1.4" evidence="1"/>
<organism evidence="4 5">
    <name type="scientific">Caldovatus sediminis</name>
    <dbReference type="NCBI Taxonomy" id="2041189"/>
    <lineage>
        <taxon>Bacteria</taxon>
        <taxon>Pseudomonadati</taxon>
        <taxon>Pseudomonadota</taxon>
        <taxon>Alphaproteobacteria</taxon>
        <taxon>Acetobacterales</taxon>
        <taxon>Roseomonadaceae</taxon>
        <taxon>Caldovatus</taxon>
    </lineage>
</organism>
<evidence type="ECO:0000259" key="3">
    <source>
        <dbReference type="Pfam" id="PF01323"/>
    </source>
</evidence>
<keyword evidence="5" id="KW-1185">Reference proteome</keyword>
<dbReference type="GO" id="GO:0006749">
    <property type="term" value="P:glutathione metabolic process"/>
    <property type="evidence" value="ECO:0007669"/>
    <property type="project" value="TreeGrafter"/>
</dbReference>
<sequence length="200" mass="21524">MPGPITFWFDFGSPYAWLASAQVEAVAARCGRPLAWRAILLGVVFRTTGMAPLPQQPLRGDYARRDVARLARRLGLPFATAAVPDGTSLALARVFHALDRESPPLAARFARQALEAAFGDGEDLSTLEAARGFAARLGPDAAAAAERATAPEARAALRAATEEAIRLGVFGAPFFLVDGEPFWGQDRLPLLEAWLREGPW</sequence>
<dbReference type="InterPro" id="IPR001853">
    <property type="entry name" value="DSBA-like_thioredoxin_dom"/>
</dbReference>
<evidence type="ECO:0000256" key="2">
    <source>
        <dbReference type="PIRSR" id="PIRSR006386-1"/>
    </source>
</evidence>
<dbReference type="SUPFAM" id="SSF52833">
    <property type="entry name" value="Thioredoxin-like"/>
    <property type="match status" value="1"/>
</dbReference>
<dbReference type="PIRSF" id="PIRSF006386">
    <property type="entry name" value="HCCAis_GSTk"/>
    <property type="match status" value="1"/>
</dbReference>
<evidence type="ECO:0000313" key="5">
    <source>
        <dbReference type="Proteomes" id="UP000597507"/>
    </source>
</evidence>
<evidence type="ECO:0000256" key="1">
    <source>
        <dbReference type="PIRNR" id="PIRNR006386"/>
    </source>
</evidence>
<protein>
    <recommendedName>
        <fullName evidence="1">2-hydroxychromene-2-carboxylate isomerase</fullName>
        <ecNumber evidence="1">5.99.1.4</ecNumber>
    </recommendedName>
</protein>
<dbReference type="InterPro" id="IPR044087">
    <property type="entry name" value="NahD-like"/>
</dbReference>
<feature type="domain" description="DSBA-like thioredoxin" evidence="3">
    <location>
        <begin position="5"/>
        <end position="193"/>
    </location>
</feature>
<dbReference type="Pfam" id="PF01323">
    <property type="entry name" value="DSBA"/>
    <property type="match status" value="1"/>
</dbReference>